<gene>
    <name evidence="5" type="ORF">DFO65_10319</name>
</gene>
<dbReference type="InterPro" id="IPR029050">
    <property type="entry name" value="Immunoprotect_excell_Ig-like"/>
</dbReference>
<keyword evidence="3" id="KW-0472">Membrane</keyword>
<name>A0A366IKI1_9MICO</name>
<dbReference type="Proteomes" id="UP000253509">
    <property type="component" value="Unassembled WGS sequence"/>
</dbReference>
<accession>A0A366IKI1</accession>
<evidence type="ECO:0000256" key="3">
    <source>
        <dbReference type="SAM" id="Phobius"/>
    </source>
</evidence>
<sequence length="255" mass="27587">MSTPHNSQQPGPQQGHPYQQPQWQPQQPQGQMLGGQYPPANGQFPGGYPGGKPPKQKKPLLKRWWFWALVVVFLFIGLASLGGGGDDTTETTSTSTTEEKPAAEEPTAEEQAAEEPAVEEKAATYAIGDAVAADGWEITVNEVKDGVSEVGNEFLSEKAQGQFVTVDISVKNMESSPEYFFEDNIKLADKDGNAYSSDSEAAMYADEDSILFLEEINPGNTAKGVLVFDVPKDVSPDRLVFEGGIFSDPIEIAID</sequence>
<proteinExistence type="predicted"/>
<evidence type="ECO:0000256" key="2">
    <source>
        <dbReference type="SAM" id="MobiDB-lite"/>
    </source>
</evidence>
<evidence type="ECO:0000259" key="4">
    <source>
        <dbReference type="Pfam" id="PF11611"/>
    </source>
</evidence>
<feature type="transmembrane region" description="Helical" evidence="3">
    <location>
        <begin position="64"/>
        <end position="85"/>
    </location>
</feature>
<keyword evidence="6" id="KW-1185">Reference proteome</keyword>
<dbReference type="EMBL" id="QNSB01000003">
    <property type="protein sequence ID" value="RBP72728.1"/>
    <property type="molecule type" value="Genomic_DNA"/>
</dbReference>
<dbReference type="Gene3D" id="2.60.40.1240">
    <property type="match status" value="1"/>
</dbReference>
<dbReference type="Pfam" id="PF11611">
    <property type="entry name" value="DUF4352"/>
    <property type="match status" value="1"/>
</dbReference>
<feature type="region of interest" description="Disordered" evidence="2">
    <location>
        <begin position="83"/>
        <end position="118"/>
    </location>
</feature>
<dbReference type="AlphaFoldDB" id="A0A366IKI1"/>
<evidence type="ECO:0000313" key="5">
    <source>
        <dbReference type="EMBL" id="RBP72728.1"/>
    </source>
</evidence>
<evidence type="ECO:0000256" key="1">
    <source>
        <dbReference type="ARBA" id="ARBA00022729"/>
    </source>
</evidence>
<keyword evidence="3" id="KW-1133">Transmembrane helix</keyword>
<keyword evidence="1" id="KW-0732">Signal</keyword>
<comment type="caution">
    <text evidence="5">The sequence shown here is derived from an EMBL/GenBank/DDBJ whole genome shotgun (WGS) entry which is preliminary data.</text>
</comment>
<feature type="compositionally biased region" description="Low complexity" evidence="2">
    <location>
        <begin position="8"/>
        <end position="43"/>
    </location>
</feature>
<organism evidence="5 6">
    <name type="scientific">Brevibacterium celere</name>
    <dbReference type="NCBI Taxonomy" id="225845"/>
    <lineage>
        <taxon>Bacteria</taxon>
        <taxon>Bacillati</taxon>
        <taxon>Actinomycetota</taxon>
        <taxon>Actinomycetes</taxon>
        <taxon>Micrococcales</taxon>
        <taxon>Brevibacteriaceae</taxon>
        <taxon>Brevibacterium</taxon>
    </lineage>
</organism>
<evidence type="ECO:0000313" key="6">
    <source>
        <dbReference type="Proteomes" id="UP000253509"/>
    </source>
</evidence>
<feature type="region of interest" description="Disordered" evidence="2">
    <location>
        <begin position="1"/>
        <end position="55"/>
    </location>
</feature>
<reference evidence="5 6" key="1">
    <citation type="submission" date="2018-06" db="EMBL/GenBank/DDBJ databases">
        <title>Freshwater and sediment microbial communities from various areas in North America, analyzing microbe dynamics in response to fracking.</title>
        <authorList>
            <person name="Lamendella R."/>
        </authorList>
    </citation>
    <scope>NUCLEOTIDE SEQUENCE [LARGE SCALE GENOMIC DNA]</scope>
    <source>
        <strain evidence="5 6">3b_TX</strain>
    </source>
</reference>
<keyword evidence="3" id="KW-0812">Transmembrane</keyword>
<dbReference type="InterPro" id="IPR029051">
    <property type="entry name" value="DUF4352"/>
</dbReference>
<feature type="compositionally biased region" description="Acidic residues" evidence="2">
    <location>
        <begin position="106"/>
        <end position="117"/>
    </location>
</feature>
<feature type="domain" description="DUF4352" evidence="4">
    <location>
        <begin position="125"/>
        <end position="248"/>
    </location>
</feature>
<dbReference type="SUPFAM" id="SSF81995">
    <property type="entry name" value="beta-sandwich domain of Sec23/24"/>
    <property type="match status" value="1"/>
</dbReference>
<protein>
    <submittedName>
        <fullName evidence="5">Uncharacterized protein DUF4352</fullName>
    </submittedName>
</protein>